<feature type="domain" description="Glycoside hydrolase family 3 N-terminal" evidence="8">
    <location>
        <begin position="76"/>
        <end position="397"/>
    </location>
</feature>
<feature type="region of interest" description="Disordered" evidence="6">
    <location>
        <begin position="22"/>
        <end position="66"/>
    </location>
</feature>
<feature type="compositionally biased region" description="Low complexity" evidence="6">
    <location>
        <begin position="49"/>
        <end position="66"/>
    </location>
</feature>
<dbReference type="PANTHER" id="PTHR30480">
    <property type="entry name" value="BETA-HEXOSAMINIDASE-RELATED"/>
    <property type="match status" value="1"/>
</dbReference>
<dbReference type="Proteomes" id="UP000023067">
    <property type="component" value="Unassembled WGS sequence"/>
</dbReference>
<keyword evidence="5" id="KW-0326">Glycosidase</keyword>
<evidence type="ECO:0000256" key="2">
    <source>
        <dbReference type="ARBA" id="ARBA00005336"/>
    </source>
</evidence>
<feature type="compositionally biased region" description="Low complexity" evidence="6">
    <location>
        <begin position="31"/>
        <end position="40"/>
    </location>
</feature>
<evidence type="ECO:0000256" key="4">
    <source>
        <dbReference type="ARBA" id="ARBA00022801"/>
    </source>
</evidence>
<dbReference type="Pfam" id="PF00933">
    <property type="entry name" value="Glyco_hydro_3"/>
    <property type="match status" value="1"/>
</dbReference>
<name>Z9JUI6_9MICO</name>
<dbReference type="InterPro" id="IPR019800">
    <property type="entry name" value="Glyco_hydro_3_AS"/>
</dbReference>
<evidence type="ECO:0000256" key="1">
    <source>
        <dbReference type="ARBA" id="ARBA00001231"/>
    </source>
</evidence>
<evidence type="ECO:0000256" key="6">
    <source>
        <dbReference type="SAM" id="MobiDB-lite"/>
    </source>
</evidence>
<comment type="catalytic activity">
    <reaction evidence="1">
        <text>Hydrolysis of terminal non-reducing N-acetyl-D-hexosamine residues in N-acetyl-beta-D-hexosaminides.</text>
        <dbReference type="EC" id="3.2.1.52"/>
    </reaction>
</comment>
<evidence type="ECO:0000256" key="3">
    <source>
        <dbReference type="ARBA" id="ARBA00012663"/>
    </source>
</evidence>
<evidence type="ECO:0000256" key="5">
    <source>
        <dbReference type="ARBA" id="ARBA00023295"/>
    </source>
</evidence>
<evidence type="ECO:0000313" key="9">
    <source>
        <dbReference type="EMBL" id="EWS81869.1"/>
    </source>
</evidence>
<dbReference type="InterPro" id="IPR006311">
    <property type="entry name" value="TAT_signal"/>
</dbReference>
<dbReference type="InterPro" id="IPR036962">
    <property type="entry name" value="Glyco_hydro_3_N_sf"/>
</dbReference>
<keyword evidence="10" id="KW-1185">Reference proteome</keyword>
<dbReference type="GO" id="GO:0005975">
    <property type="term" value="P:carbohydrate metabolic process"/>
    <property type="evidence" value="ECO:0007669"/>
    <property type="project" value="InterPro"/>
</dbReference>
<evidence type="ECO:0000259" key="8">
    <source>
        <dbReference type="Pfam" id="PF00933"/>
    </source>
</evidence>
<dbReference type="PROSITE" id="PS00775">
    <property type="entry name" value="GLYCOSYL_HYDROL_F3"/>
    <property type="match status" value="1"/>
</dbReference>
<reference evidence="9 10" key="1">
    <citation type="submission" date="2014-02" db="EMBL/GenBank/DDBJ databases">
        <title>Genome sequence of Brachybacterium phenoliresistens strain W13A50.</title>
        <authorList>
            <person name="Wang X."/>
        </authorList>
    </citation>
    <scope>NUCLEOTIDE SEQUENCE [LARGE SCALE GENOMIC DNA]</scope>
    <source>
        <strain evidence="9 10">W13A50</strain>
    </source>
</reference>
<evidence type="ECO:0000256" key="7">
    <source>
        <dbReference type="SAM" id="SignalP"/>
    </source>
</evidence>
<dbReference type="EC" id="3.2.1.52" evidence="3"/>
<accession>Z9JUI6</accession>
<keyword evidence="4 9" id="KW-0378">Hydrolase</keyword>
<comment type="similarity">
    <text evidence="2">Belongs to the glycosyl hydrolase 3 family.</text>
</comment>
<dbReference type="GO" id="GO:0004563">
    <property type="term" value="F:beta-N-acetylhexosaminidase activity"/>
    <property type="evidence" value="ECO:0007669"/>
    <property type="project" value="UniProtKB-EC"/>
</dbReference>
<organism evidence="9 10">
    <name type="scientific">Brachybacterium phenoliresistens</name>
    <dbReference type="NCBI Taxonomy" id="396014"/>
    <lineage>
        <taxon>Bacteria</taxon>
        <taxon>Bacillati</taxon>
        <taxon>Actinomycetota</taxon>
        <taxon>Actinomycetes</taxon>
        <taxon>Micrococcales</taxon>
        <taxon>Dermabacteraceae</taxon>
        <taxon>Brachybacterium</taxon>
    </lineage>
</organism>
<dbReference type="PROSITE" id="PS51257">
    <property type="entry name" value="PROKAR_LIPOPROTEIN"/>
    <property type="match status" value="1"/>
</dbReference>
<protein>
    <recommendedName>
        <fullName evidence="3">beta-N-acetylhexosaminidase</fullName>
        <ecNumber evidence="3">3.2.1.52</ecNumber>
    </recommendedName>
</protein>
<dbReference type="EMBL" id="JDYK01000004">
    <property type="protein sequence ID" value="EWS81869.1"/>
    <property type="molecule type" value="Genomic_DNA"/>
</dbReference>
<dbReference type="STRING" id="396014.BF93_13620"/>
<dbReference type="InterPro" id="IPR050226">
    <property type="entry name" value="NagZ_Beta-hexosaminidase"/>
</dbReference>
<proteinExistence type="inferred from homology"/>
<dbReference type="AlphaFoldDB" id="Z9JUI6"/>
<sequence length="405" mass="40658">MSSRPARRALLLGMPALAALTSCSPGGGSGAPSDAADGPAGSDGGGAGDATSAPGSASPTTAPPSAAEQALAEMSVREQAAQLVLVGVRAGESFPEESVSGLGLGGFFLLGRWSEVPAVVETVASARAAVGEAPAPLLAVDQEGGRIRMLRGDTARETPSAEELGEEGPEAVTAAYRSIGEDLSALGLHVDLAPVADVVDPELGEDNAPVGALERGFGTEPQQVAACVRAAVEGLGEVGIAATLKHFPGLGRVRENTDFSAEGVTDGTTTAEDPFLEPFAEGIAAGAEIVMTSSAHYAQIDPGVPAMFSPAVVRDLLRGRMGFTGLVITDDIGSAKAVADVPVAERAARVLEAGGDAVLTADPTIAGELVDAVEEWAGTSEEAAAHLAEAAGRVLRLKERFGLLA</sequence>
<feature type="signal peptide" evidence="7">
    <location>
        <begin position="1"/>
        <end position="18"/>
    </location>
</feature>
<dbReference type="InterPro" id="IPR001764">
    <property type="entry name" value="Glyco_hydro_3_N"/>
</dbReference>
<dbReference type="PANTHER" id="PTHR30480:SF13">
    <property type="entry name" value="BETA-HEXOSAMINIDASE"/>
    <property type="match status" value="1"/>
</dbReference>
<dbReference type="Gene3D" id="3.20.20.300">
    <property type="entry name" value="Glycoside hydrolase, family 3, N-terminal domain"/>
    <property type="match status" value="1"/>
</dbReference>
<evidence type="ECO:0000313" key="10">
    <source>
        <dbReference type="Proteomes" id="UP000023067"/>
    </source>
</evidence>
<comment type="caution">
    <text evidence="9">The sequence shown here is derived from an EMBL/GenBank/DDBJ whole genome shotgun (WGS) entry which is preliminary data.</text>
</comment>
<dbReference type="PROSITE" id="PS51318">
    <property type="entry name" value="TAT"/>
    <property type="match status" value="1"/>
</dbReference>
<dbReference type="PATRIC" id="fig|396014.3.peg.1075"/>
<dbReference type="HOGENOM" id="CLU_008392_0_1_11"/>
<dbReference type="InterPro" id="IPR017853">
    <property type="entry name" value="GH"/>
</dbReference>
<dbReference type="GO" id="GO:0009254">
    <property type="term" value="P:peptidoglycan turnover"/>
    <property type="evidence" value="ECO:0007669"/>
    <property type="project" value="TreeGrafter"/>
</dbReference>
<dbReference type="SUPFAM" id="SSF51445">
    <property type="entry name" value="(Trans)glycosidases"/>
    <property type="match status" value="1"/>
</dbReference>
<keyword evidence="7" id="KW-0732">Signal</keyword>
<gene>
    <name evidence="9" type="ORF">BF93_13620</name>
</gene>
<dbReference type="RefSeq" id="WP_038371205.1">
    <property type="nucleotide sequence ID" value="NZ_KK069990.1"/>
</dbReference>
<feature type="chain" id="PRO_5038761917" description="beta-N-acetylhexosaminidase" evidence="7">
    <location>
        <begin position="19"/>
        <end position="405"/>
    </location>
</feature>
<dbReference type="eggNOG" id="COG1472">
    <property type="taxonomic scope" value="Bacteria"/>
</dbReference>